<comment type="caution">
    <text evidence="11">The sequence shown here is derived from an EMBL/GenBank/DDBJ whole genome shotgun (WGS) entry which is preliminary data.</text>
</comment>
<dbReference type="AlphaFoldDB" id="A0A1F7RQD5"/>
<dbReference type="InterPro" id="IPR006073">
    <property type="entry name" value="GTP-bd"/>
</dbReference>
<dbReference type="InterPro" id="IPR027368">
    <property type="entry name" value="MnmE_dom2"/>
</dbReference>
<feature type="domain" description="MnmE helical" evidence="10">
    <location>
        <begin position="129"/>
        <end position="455"/>
    </location>
</feature>
<feature type="binding site" evidence="6">
    <location>
        <position position="22"/>
    </location>
    <ligand>
        <name>(6S)-5-formyl-5,6,7,8-tetrahydrofolate</name>
        <dbReference type="ChEBI" id="CHEBI:57457"/>
    </ligand>
</feature>
<dbReference type="CDD" id="cd14858">
    <property type="entry name" value="TrmE_N"/>
    <property type="match status" value="1"/>
</dbReference>
<dbReference type="Gene3D" id="3.30.1360.120">
    <property type="entry name" value="Probable tRNA modification gtpase trme, domain 1"/>
    <property type="match status" value="1"/>
</dbReference>
<feature type="binding site" evidence="6">
    <location>
        <begin position="248"/>
        <end position="254"/>
    </location>
    <ligand>
        <name>GTP</name>
        <dbReference type="ChEBI" id="CHEBI:37565"/>
    </ligand>
</feature>
<comment type="cofactor">
    <cofactor evidence="6">
        <name>K(+)</name>
        <dbReference type="ChEBI" id="CHEBI:29103"/>
    </cofactor>
    <text evidence="6">Binds 1 potassium ion per subunit.</text>
</comment>
<dbReference type="NCBIfam" id="TIGR00231">
    <property type="entry name" value="small_GTP"/>
    <property type="match status" value="1"/>
</dbReference>
<evidence type="ECO:0000259" key="8">
    <source>
        <dbReference type="Pfam" id="PF01926"/>
    </source>
</evidence>
<feature type="binding site" evidence="6">
    <location>
        <position position="254"/>
    </location>
    <ligand>
        <name>Mg(2+)</name>
        <dbReference type="ChEBI" id="CHEBI:18420"/>
    </ligand>
</feature>
<accession>A0A1F7RQD5</accession>
<keyword evidence="6" id="KW-0378">Hydrolase</keyword>
<dbReference type="NCBIfam" id="TIGR00450">
    <property type="entry name" value="mnmE_trmE_thdF"/>
    <property type="match status" value="1"/>
</dbReference>
<feature type="binding site" evidence="6">
    <location>
        <begin position="273"/>
        <end position="276"/>
    </location>
    <ligand>
        <name>GTP</name>
        <dbReference type="ChEBI" id="CHEBI:37565"/>
    </ligand>
</feature>
<keyword evidence="6" id="KW-0460">Magnesium</keyword>
<evidence type="ECO:0000256" key="1">
    <source>
        <dbReference type="ARBA" id="ARBA00011043"/>
    </source>
</evidence>
<dbReference type="CDD" id="cd04164">
    <property type="entry name" value="trmE"/>
    <property type="match status" value="1"/>
</dbReference>
<dbReference type="Gene3D" id="1.20.120.430">
    <property type="entry name" value="tRNA modification GTPase MnmE domain 2"/>
    <property type="match status" value="1"/>
</dbReference>
<gene>
    <name evidence="6" type="primary">mnmE</name>
    <name evidence="6" type="synonym">trmE</name>
    <name evidence="11" type="ORF">A2161_07040</name>
</gene>
<dbReference type="InterPro" id="IPR004520">
    <property type="entry name" value="GTPase_MnmE"/>
</dbReference>
<feature type="binding site" evidence="6">
    <location>
        <begin position="229"/>
        <end position="234"/>
    </location>
    <ligand>
        <name>GTP</name>
        <dbReference type="ChEBI" id="CHEBI:37565"/>
    </ligand>
</feature>
<dbReference type="InterPro" id="IPR031168">
    <property type="entry name" value="G_TrmE"/>
</dbReference>
<feature type="domain" description="GTP-binding protein TrmE N-terminal" evidence="9">
    <location>
        <begin position="5"/>
        <end position="126"/>
    </location>
</feature>
<dbReference type="Pfam" id="PF12631">
    <property type="entry name" value="MnmE_helical"/>
    <property type="match status" value="1"/>
</dbReference>
<evidence type="ECO:0000256" key="2">
    <source>
        <dbReference type="ARBA" id="ARBA00022694"/>
    </source>
</evidence>
<dbReference type="GO" id="GO:0005525">
    <property type="term" value="F:GTP binding"/>
    <property type="evidence" value="ECO:0007669"/>
    <property type="project" value="UniProtKB-UniRule"/>
</dbReference>
<organism evidence="11 12">
    <name type="scientific">Candidatus Schekmanbacteria bacterium RBG_13_48_7</name>
    <dbReference type="NCBI Taxonomy" id="1817878"/>
    <lineage>
        <taxon>Bacteria</taxon>
        <taxon>Candidatus Schekmaniibacteriota</taxon>
    </lineage>
</organism>
<dbReference type="SUPFAM" id="SSF52540">
    <property type="entry name" value="P-loop containing nucleoside triphosphate hydrolases"/>
    <property type="match status" value="1"/>
</dbReference>
<feature type="binding site" evidence="6">
    <location>
        <position position="229"/>
    </location>
    <ligand>
        <name>K(+)</name>
        <dbReference type="ChEBI" id="CHEBI:29103"/>
    </ligand>
</feature>
<proteinExistence type="inferred from homology"/>
<comment type="function">
    <text evidence="6">Exhibits a very high intrinsic GTPase hydrolysis rate. Involved in the addition of a carboxymethylaminomethyl (cmnm) group at the wobble position (U34) of certain tRNAs, forming tRNA-cmnm(5)s(2)U34.</text>
</comment>
<evidence type="ECO:0000256" key="4">
    <source>
        <dbReference type="ARBA" id="ARBA00022958"/>
    </source>
</evidence>
<name>A0A1F7RQD5_9BACT</name>
<dbReference type="GO" id="GO:0003924">
    <property type="term" value="F:GTPase activity"/>
    <property type="evidence" value="ECO:0007669"/>
    <property type="project" value="UniProtKB-UniRule"/>
</dbReference>
<keyword evidence="4 6" id="KW-0630">Potassium</keyword>
<dbReference type="PANTHER" id="PTHR42714">
    <property type="entry name" value="TRNA MODIFICATION GTPASE GTPBP3"/>
    <property type="match status" value="1"/>
</dbReference>
<keyword evidence="3 6" id="KW-0547">Nucleotide-binding</keyword>
<keyword evidence="6" id="KW-0479">Metal-binding</keyword>
<dbReference type="GO" id="GO:0005829">
    <property type="term" value="C:cytosol"/>
    <property type="evidence" value="ECO:0007669"/>
    <property type="project" value="TreeGrafter"/>
</dbReference>
<feature type="binding site" evidence="6">
    <location>
        <position position="233"/>
    </location>
    <ligand>
        <name>Mg(2+)</name>
        <dbReference type="ChEBI" id="CHEBI:18420"/>
    </ligand>
</feature>
<evidence type="ECO:0000256" key="6">
    <source>
        <dbReference type="HAMAP-Rule" id="MF_00379"/>
    </source>
</evidence>
<keyword evidence="2 6" id="KW-0819">tRNA processing</keyword>
<reference evidence="11 12" key="1">
    <citation type="journal article" date="2016" name="Nat. Commun.">
        <title>Thousands of microbial genomes shed light on interconnected biogeochemical processes in an aquifer system.</title>
        <authorList>
            <person name="Anantharaman K."/>
            <person name="Brown C.T."/>
            <person name="Hug L.A."/>
            <person name="Sharon I."/>
            <person name="Castelle C.J."/>
            <person name="Probst A.J."/>
            <person name="Thomas B.C."/>
            <person name="Singh A."/>
            <person name="Wilkins M.J."/>
            <person name="Karaoz U."/>
            <person name="Brodie E.L."/>
            <person name="Williams K.H."/>
            <person name="Hubbard S.S."/>
            <person name="Banfield J.F."/>
        </authorList>
    </citation>
    <scope>NUCLEOTIDE SEQUENCE [LARGE SCALE GENOMIC DNA]</scope>
</reference>
<comment type="subcellular location">
    <subcellularLocation>
        <location evidence="6">Cytoplasm</location>
    </subcellularLocation>
</comment>
<dbReference type="InterPro" id="IPR005225">
    <property type="entry name" value="Small_GTP-bd"/>
</dbReference>
<dbReference type="Gene3D" id="3.40.50.300">
    <property type="entry name" value="P-loop containing nucleotide triphosphate hydrolases"/>
    <property type="match status" value="1"/>
</dbReference>
<dbReference type="EMBL" id="MGDD01000254">
    <property type="protein sequence ID" value="OGL43762.1"/>
    <property type="molecule type" value="Genomic_DNA"/>
</dbReference>
<dbReference type="SUPFAM" id="SSF103025">
    <property type="entry name" value="Folate-binding domain"/>
    <property type="match status" value="1"/>
</dbReference>
<evidence type="ECO:0000256" key="3">
    <source>
        <dbReference type="ARBA" id="ARBA00022741"/>
    </source>
</evidence>
<comment type="subunit">
    <text evidence="6">Homodimer. Heterotetramer of two MnmE and two MnmG subunits.</text>
</comment>
<dbReference type="GO" id="GO:0030488">
    <property type="term" value="P:tRNA methylation"/>
    <property type="evidence" value="ECO:0007669"/>
    <property type="project" value="TreeGrafter"/>
</dbReference>
<feature type="binding site" evidence="6">
    <location>
        <position position="126"/>
    </location>
    <ligand>
        <name>(6S)-5-formyl-5,6,7,8-tetrahydrofolate</name>
        <dbReference type="ChEBI" id="CHEBI:57457"/>
    </ligand>
</feature>
<feature type="binding site" evidence="6">
    <location>
        <position position="87"/>
    </location>
    <ligand>
        <name>(6S)-5-formyl-5,6,7,8-tetrahydrofolate</name>
        <dbReference type="ChEBI" id="CHEBI:57457"/>
    </ligand>
</feature>
<dbReference type="PRINTS" id="PR00449">
    <property type="entry name" value="RASTRNSFRMNG"/>
</dbReference>
<evidence type="ECO:0000256" key="7">
    <source>
        <dbReference type="RuleBase" id="RU003313"/>
    </source>
</evidence>
<dbReference type="Pfam" id="PF01926">
    <property type="entry name" value="MMR_HSR1"/>
    <property type="match status" value="1"/>
</dbReference>
<dbReference type="InterPro" id="IPR018948">
    <property type="entry name" value="GTP-bd_TrmE_N"/>
</dbReference>
<keyword evidence="5 6" id="KW-0342">GTP-binding</keyword>
<dbReference type="GO" id="GO:0046872">
    <property type="term" value="F:metal ion binding"/>
    <property type="evidence" value="ECO:0007669"/>
    <property type="project" value="UniProtKB-KW"/>
</dbReference>
<feature type="binding site" evidence="6">
    <location>
        <position position="248"/>
    </location>
    <ligand>
        <name>K(+)</name>
        <dbReference type="ChEBI" id="CHEBI:29103"/>
    </ligand>
</feature>
<keyword evidence="6" id="KW-0963">Cytoplasm</keyword>
<feature type="domain" description="G" evidence="8">
    <location>
        <begin position="221"/>
        <end position="335"/>
    </location>
</feature>
<dbReference type="Proteomes" id="UP000179266">
    <property type="component" value="Unassembled WGS sequence"/>
</dbReference>
<comment type="similarity">
    <text evidence="1 6 7">Belongs to the TRAFAC class TrmE-Era-EngA-EngB-Septin-like GTPase superfamily. TrmE GTPase family.</text>
</comment>
<dbReference type="HAMAP" id="MF_00379">
    <property type="entry name" value="GTPase_MnmE"/>
    <property type="match status" value="1"/>
</dbReference>
<dbReference type="PANTHER" id="PTHR42714:SF2">
    <property type="entry name" value="TRNA MODIFICATION GTPASE GTPBP3, MITOCHONDRIAL"/>
    <property type="match status" value="1"/>
</dbReference>
<evidence type="ECO:0000313" key="11">
    <source>
        <dbReference type="EMBL" id="OGL43762.1"/>
    </source>
</evidence>
<evidence type="ECO:0000256" key="5">
    <source>
        <dbReference type="ARBA" id="ARBA00023134"/>
    </source>
</evidence>
<comment type="caution">
    <text evidence="6">Lacks conserved residue(s) required for the propagation of feature annotation.</text>
</comment>
<protein>
    <recommendedName>
        <fullName evidence="6">tRNA modification GTPase MnmE</fullName>
        <ecNumber evidence="6">3.6.-.-</ecNumber>
    </recommendedName>
</protein>
<dbReference type="InterPro" id="IPR027266">
    <property type="entry name" value="TrmE/GcvT-like"/>
</dbReference>
<feature type="binding site" evidence="6">
    <location>
        <position position="253"/>
    </location>
    <ligand>
        <name>K(+)</name>
        <dbReference type="ChEBI" id="CHEBI:29103"/>
    </ligand>
</feature>
<dbReference type="InterPro" id="IPR025867">
    <property type="entry name" value="MnmE_helical"/>
</dbReference>
<feature type="binding site" evidence="6">
    <location>
        <position position="458"/>
    </location>
    <ligand>
        <name>(6S)-5-formyl-5,6,7,8-tetrahydrofolate</name>
        <dbReference type="ChEBI" id="CHEBI:57457"/>
    </ligand>
</feature>
<sequence length="458" mass="52357">MNNDTIAALATAEGIGALAVIRLSGKDTLTIIKKIFHPVRSRKKFHFESWRAYYGTIAVKKDLRIDEEVIVTIYKAPYSYTCEDMAEISCHGGKISSRKILKCLFEQGARLAEKGEFTKRALLNARIDLIKAEAIDKLIHATNEKEYERALLAARKEHETAVLKIKNTLHQILEEVEVSIEYPEDYEIKEIHIKNQISLLIENLKMIIETNEEEEQSGGIKIVIFGEKNAGKSTIFNQLTGKDRSIITEIPGTTRDVIEIELERNNELYTISDTAGYGDIGNEIDKIAVNRAEKVLKQANIILFVFEGTGTWGEEETRWIEQTDKNQQLIIIMNKKDLKKFKSLKKTCFCDVAKIDICAHEKGDIDKLWKLIEKVKKKMKHETSGENEIFLINQRQIGLIKAVEQKLEDASILIEKKCFIELVAFELHQARKKLGEWFGEDTPHEILNDIFNSFCVGK</sequence>
<evidence type="ECO:0000259" key="9">
    <source>
        <dbReference type="Pfam" id="PF10396"/>
    </source>
</evidence>
<dbReference type="GO" id="GO:0002098">
    <property type="term" value="P:tRNA wobble uridine modification"/>
    <property type="evidence" value="ECO:0007669"/>
    <property type="project" value="TreeGrafter"/>
</dbReference>
<dbReference type="EC" id="3.6.-.-" evidence="6"/>
<evidence type="ECO:0000313" key="12">
    <source>
        <dbReference type="Proteomes" id="UP000179266"/>
    </source>
</evidence>
<dbReference type="InterPro" id="IPR027417">
    <property type="entry name" value="P-loop_NTPase"/>
</dbReference>
<feature type="binding site" evidence="6">
    <location>
        <position position="250"/>
    </location>
    <ligand>
        <name>K(+)</name>
        <dbReference type="ChEBI" id="CHEBI:29103"/>
    </ligand>
</feature>
<evidence type="ECO:0000259" key="10">
    <source>
        <dbReference type="Pfam" id="PF12631"/>
    </source>
</evidence>
<dbReference type="Pfam" id="PF10396">
    <property type="entry name" value="TrmE_N"/>
    <property type="match status" value="1"/>
</dbReference>